<organism evidence="1 2">
    <name type="scientific">Saccharolobus solfataricus</name>
    <name type="common">Sulfolobus solfataricus</name>
    <dbReference type="NCBI Taxonomy" id="2287"/>
    <lineage>
        <taxon>Archaea</taxon>
        <taxon>Thermoproteota</taxon>
        <taxon>Thermoprotei</taxon>
        <taxon>Sulfolobales</taxon>
        <taxon>Sulfolobaceae</taxon>
        <taxon>Saccharolobus</taxon>
    </lineage>
</organism>
<name>A0A157T054_SACSO</name>
<gene>
    <name evidence="1" type="ORF">SSOP1_0697</name>
</gene>
<proteinExistence type="predicted"/>
<sequence>MRKLTNDFFPTTVDDRVKELLTTILALGGSAVTIPYAEFLKILGILDSKEAREAYETFKVLLERIDRLRKRD</sequence>
<dbReference type="AlphaFoldDB" id="A0A157T054"/>
<reference evidence="2" key="1">
    <citation type="submission" date="2016-04" db="EMBL/GenBank/DDBJ databases">
        <authorList>
            <person name="Shah S.A."/>
            <person name="Garrett R.A."/>
        </authorList>
    </citation>
    <scope>NUCLEOTIDE SEQUENCE [LARGE SCALE GENOMIC DNA]</scope>
    <source>
        <strain evidence="2">ATCC 35091 / DSM 1616 / JCM 8930 / NBRC 15331 / P1</strain>
    </source>
</reference>
<dbReference type="EMBL" id="LT549890">
    <property type="protein sequence ID" value="SAI84251.1"/>
    <property type="molecule type" value="Genomic_DNA"/>
</dbReference>
<dbReference type="Proteomes" id="UP000076770">
    <property type="component" value="Chromosome i"/>
</dbReference>
<evidence type="ECO:0000313" key="1">
    <source>
        <dbReference type="EMBL" id="SAI84251.1"/>
    </source>
</evidence>
<protein>
    <submittedName>
        <fullName evidence="1">Fuselloviral protein SSV2p14</fullName>
    </submittedName>
</protein>
<accession>A0A157T054</accession>
<evidence type="ECO:0000313" key="2">
    <source>
        <dbReference type="Proteomes" id="UP000076770"/>
    </source>
</evidence>
<dbReference type="PATRIC" id="fig|2287.9.peg.704"/>